<dbReference type="Gene3D" id="1.10.600.10">
    <property type="entry name" value="Farnesyl Diphosphate Synthase"/>
    <property type="match status" value="1"/>
</dbReference>
<gene>
    <name evidence="1" type="ORF">SLS56_001733</name>
</gene>
<dbReference type="InterPro" id="IPR008949">
    <property type="entry name" value="Isoprenoid_synthase_dom_sf"/>
</dbReference>
<proteinExistence type="predicted"/>
<organism evidence="1 2">
    <name type="scientific">Neofusicoccum ribis</name>
    <dbReference type="NCBI Taxonomy" id="45134"/>
    <lineage>
        <taxon>Eukaryota</taxon>
        <taxon>Fungi</taxon>
        <taxon>Dikarya</taxon>
        <taxon>Ascomycota</taxon>
        <taxon>Pezizomycotina</taxon>
        <taxon>Dothideomycetes</taxon>
        <taxon>Dothideomycetes incertae sedis</taxon>
        <taxon>Botryosphaeriales</taxon>
        <taxon>Botryosphaeriaceae</taxon>
        <taxon>Neofusicoccum</taxon>
    </lineage>
</organism>
<reference evidence="1 2" key="1">
    <citation type="submission" date="2024-02" db="EMBL/GenBank/DDBJ databases">
        <title>De novo assembly and annotation of 12 fungi associated with fruit tree decline syndrome in Ontario, Canada.</title>
        <authorList>
            <person name="Sulman M."/>
            <person name="Ellouze W."/>
            <person name="Ilyukhin E."/>
        </authorList>
    </citation>
    <scope>NUCLEOTIDE SEQUENCE [LARGE SCALE GENOMIC DNA]</scope>
    <source>
        <strain evidence="1 2">M1-105</strain>
    </source>
</reference>
<accession>A0ABR3T720</accession>
<name>A0ABR3T720_9PEZI</name>
<comment type="caution">
    <text evidence="1">The sequence shown here is derived from an EMBL/GenBank/DDBJ whole genome shotgun (WGS) entry which is preliminary data.</text>
</comment>
<protein>
    <recommendedName>
        <fullName evidence="3">Terpene synthase</fullName>
    </recommendedName>
</protein>
<evidence type="ECO:0000313" key="2">
    <source>
        <dbReference type="Proteomes" id="UP001521116"/>
    </source>
</evidence>
<sequence>MRSNYITLSIHLHTINLGTRIKATFIFFSLTSLDQNAVSRQAVELVSEGPTAKESWTSTVPLVGQITAKPNPSTQQDHLDNHLAWRIYMEPWKDGGHGALLKTSVKELKIVESAFPLVSNPEAILAMAAWFATLLLVDDLLENMDLDDARQALTDSIRILSGTHVTVSEETNKPVVKVCHVIRSLRMRISQLLGHGSAIAMLRDVKACLEGQMDELRYRSSPCTSLQEYSRIRHRSIGAMPFLTLAALQLAHDSSAKANRFLVSLKELVVSIVFLQNDLVGLEKDLKEDVSMNAFMVMRQSRGSPTIPTSEDLAELAAQHNALVSKALFMYRRNAGQDGSDTYTLAATSIISFIETHLTWARKSRRYDVS</sequence>
<dbReference type="SUPFAM" id="SSF48576">
    <property type="entry name" value="Terpenoid synthases"/>
    <property type="match status" value="1"/>
</dbReference>
<dbReference type="Proteomes" id="UP001521116">
    <property type="component" value="Unassembled WGS sequence"/>
</dbReference>
<evidence type="ECO:0008006" key="3">
    <source>
        <dbReference type="Google" id="ProtNLM"/>
    </source>
</evidence>
<dbReference type="Pfam" id="PF19086">
    <property type="entry name" value="Terpene_syn_C_2"/>
    <property type="match status" value="1"/>
</dbReference>
<evidence type="ECO:0000313" key="1">
    <source>
        <dbReference type="EMBL" id="KAL1635310.1"/>
    </source>
</evidence>
<dbReference type="EMBL" id="JAJVDC020000011">
    <property type="protein sequence ID" value="KAL1635310.1"/>
    <property type="molecule type" value="Genomic_DNA"/>
</dbReference>
<keyword evidence="2" id="KW-1185">Reference proteome</keyword>